<name>A0A160TEE0_9ZZZZ</name>
<dbReference type="PANTHER" id="PTHR43806">
    <property type="entry name" value="PEPTIDASE S8"/>
    <property type="match status" value="1"/>
</dbReference>
<dbReference type="InterPro" id="IPR000209">
    <property type="entry name" value="Peptidase_S8/S53_dom"/>
</dbReference>
<dbReference type="FunFam" id="3.40.50.200:FF:000022">
    <property type="entry name" value="Extracellular protease"/>
    <property type="match status" value="1"/>
</dbReference>
<keyword evidence="8" id="KW-0865">Zymogen</keyword>
<sequence length="562" mass="58254">MQNTMKSSRKLLCAALVIAATGLSATSNAGQLIITTKHGESQLADRLIADFPTLTVKRQMLDARRWVINVPDGDAKLNNLITRLQELPFIDYVENDIRVYASLVPNDAYYSQQWALFEDTAGINAQAAQDITTGSGAVIAVVDTGYIDHPDLDANRLPGYDMISTANTARDGDGRDDDARDEGDYSTYWMCGYASDSSWHGSHVAGIAAAINDNATGISGVAPGAKFVPVRALGACGGYLSDIADAVIWASGAAVSGTTANNNPADVINLSLGGAGTCSTYMQDAVNEAVNAGAVVVVAAGNENVNASGSTPANCNNVITVAAVGRDGARASYSNYGDIVDIAAPGGSGNYGILSTIDSGTRASTGATYAEYQGTSMATPHVAGVVALMRSANPNATVTEITDALQATARAFPGTCSGCGAGIVDAEAAVNYVSGGTTPVETWETVSYRTSGVTVLADARSTPRRNIDGVTNVNITTNNDGQNIELVVIIDHPNHSELSVVAQTPDNTQMALTRMGQNGTTAVYRMTSATASAGIWTLTVIDSVAGNRGAMIRATLQQEELQ</sequence>
<dbReference type="PRINTS" id="PR00723">
    <property type="entry name" value="SUBTILISIN"/>
</dbReference>
<evidence type="ECO:0000256" key="5">
    <source>
        <dbReference type="ARBA" id="ARBA00022729"/>
    </source>
</evidence>
<dbReference type="InterPro" id="IPR036852">
    <property type="entry name" value="Peptidase_S8/S53_dom_sf"/>
</dbReference>
<dbReference type="PANTHER" id="PTHR43806:SF11">
    <property type="entry name" value="CEREVISIN-RELATED"/>
    <property type="match status" value="1"/>
</dbReference>
<dbReference type="Pfam" id="PF00082">
    <property type="entry name" value="Peptidase_S8"/>
    <property type="match status" value="1"/>
</dbReference>
<dbReference type="SUPFAM" id="SSF52743">
    <property type="entry name" value="Subtilisin-like"/>
    <property type="match status" value="1"/>
</dbReference>
<evidence type="ECO:0000256" key="6">
    <source>
        <dbReference type="ARBA" id="ARBA00022801"/>
    </source>
</evidence>
<dbReference type="InterPro" id="IPR050131">
    <property type="entry name" value="Peptidase_S8_subtilisin-like"/>
</dbReference>
<dbReference type="InterPro" id="IPR002884">
    <property type="entry name" value="P_dom"/>
</dbReference>
<dbReference type="InterPro" id="IPR023828">
    <property type="entry name" value="Peptidase_S8_Ser-AS"/>
</dbReference>
<reference evidence="10" key="1">
    <citation type="submission" date="2015-10" db="EMBL/GenBank/DDBJ databases">
        <authorList>
            <person name="Gilbert D.G."/>
        </authorList>
    </citation>
    <scope>NUCLEOTIDE SEQUENCE</scope>
</reference>
<dbReference type="PROSITE" id="PS51829">
    <property type="entry name" value="P_HOMO_B"/>
    <property type="match status" value="1"/>
</dbReference>
<keyword evidence="3" id="KW-0964">Secreted</keyword>
<keyword evidence="7" id="KW-0720">Serine protease</keyword>
<proteinExistence type="inferred from homology"/>
<protein>
    <submittedName>
        <fullName evidence="10">Extracellular protease</fullName>
    </submittedName>
</protein>
<evidence type="ECO:0000256" key="4">
    <source>
        <dbReference type="ARBA" id="ARBA00022670"/>
    </source>
</evidence>
<dbReference type="SUPFAM" id="SSF49785">
    <property type="entry name" value="Galactose-binding domain-like"/>
    <property type="match status" value="1"/>
</dbReference>
<organism evidence="10">
    <name type="scientific">hydrothermal vent metagenome</name>
    <dbReference type="NCBI Taxonomy" id="652676"/>
    <lineage>
        <taxon>unclassified sequences</taxon>
        <taxon>metagenomes</taxon>
        <taxon>ecological metagenomes</taxon>
    </lineage>
</organism>
<dbReference type="GO" id="GO:0005576">
    <property type="term" value="C:extracellular region"/>
    <property type="evidence" value="ECO:0007669"/>
    <property type="project" value="UniProtKB-SubCell"/>
</dbReference>
<dbReference type="Gene3D" id="3.40.50.200">
    <property type="entry name" value="Peptidase S8/S53 domain"/>
    <property type="match status" value="1"/>
</dbReference>
<evidence type="ECO:0000256" key="7">
    <source>
        <dbReference type="ARBA" id="ARBA00022825"/>
    </source>
</evidence>
<dbReference type="InterPro" id="IPR022398">
    <property type="entry name" value="Peptidase_S8_His-AS"/>
</dbReference>
<comment type="subcellular location">
    <subcellularLocation>
        <location evidence="1">Secreted</location>
    </subcellularLocation>
</comment>
<evidence type="ECO:0000256" key="3">
    <source>
        <dbReference type="ARBA" id="ARBA00022525"/>
    </source>
</evidence>
<evidence type="ECO:0000256" key="8">
    <source>
        <dbReference type="ARBA" id="ARBA00023145"/>
    </source>
</evidence>
<dbReference type="AlphaFoldDB" id="A0A160TEE0"/>
<dbReference type="GO" id="GO:0004252">
    <property type="term" value="F:serine-type endopeptidase activity"/>
    <property type="evidence" value="ECO:0007669"/>
    <property type="project" value="InterPro"/>
</dbReference>
<dbReference type="PROSITE" id="PS51892">
    <property type="entry name" value="SUBTILASE"/>
    <property type="match status" value="1"/>
</dbReference>
<evidence type="ECO:0000313" key="10">
    <source>
        <dbReference type="EMBL" id="CUS42970.1"/>
    </source>
</evidence>
<evidence type="ECO:0000259" key="9">
    <source>
        <dbReference type="PROSITE" id="PS51829"/>
    </source>
</evidence>
<accession>A0A160TEE0</accession>
<keyword evidence="6" id="KW-0378">Hydrolase</keyword>
<evidence type="ECO:0000256" key="2">
    <source>
        <dbReference type="ARBA" id="ARBA00011073"/>
    </source>
</evidence>
<dbReference type="InterPro" id="IPR008979">
    <property type="entry name" value="Galactose-bd-like_sf"/>
</dbReference>
<feature type="domain" description="P/Homo B" evidence="9">
    <location>
        <begin position="438"/>
        <end position="562"/>
    </location>
</feature>
<dbReference type="PROSITE" id="PS00138">
    <property type="entry name" value="SUBTILASE_SER"/>
    <property type="match status" value="1"/>
</dbReference>
<dbReference type="InterPro" id="IPR015500">
    <property type="entry name" value="Peptidase_S8_subtilisin-rel"/>
</dbReference>
<dbReference type="GO" id="GO:0006508">
    <property type="term" value="P:proteolysis"/>
    <property type="evidence" value="ECO:0007669"/>
    <property type="project" value="UniProtKB-KW"/>
</dbReference>
<gene>
    <name evidence="10" type="ORF">MGWOODY_Tha2844</name>
</gene>
<dbReference type="EMBL" id="CZQC01000072">
    <property type="protein sequence ID" value="CUS42970.1"/>
    <property type="molecule type" value="Genomic_DNA"/>
</dbReference>
<comment type="similarity">
    <text evidence="2">Belongs to the peptidase S8 family.</text>
</comment>
<evidence type="ECO:0000256" key="1">
    <source>
        <dbReference type="ARBA" id="ARBA00004613"/>
    </source>
</evidence>
<keyword evidence="4 10" id="KW-0645">Protease</keyword>
<dbReference type="PROSITE" id="PS00137">
    <property type="entry name" value="SUBTILASE_HIS"/>
    <property type="match status" value="1"/>
</dbReference>
<keyword evidence="5" id="KW-0732">Signal</keyword>